<gene>
    <name evidence="1" type="ORF">C1C98_12110</name>
</gene>
<dbReference type="Proteomes" id="UP000235315">
    <property type="component" value="Chromosome"/>
</dbReference>
<protein>
    <submittedName>
        <fullName evidence="1">Uncharacterized protein</fullName>
    </submittedName>
</protein>
<accession>A0ABN5GIU2</accession>
<proteinExistence type="predicted"/>
<name>A0ABN5GIU2_PSEO1</name>
<evidence type="ECO:0000313" key="1">
    <source>
        <dbReference type="EMBL" id="AUO49756.1"/>
    </source>
</evidence>
<organism evidence="1 2">
    <name type="scientific">Pseudomonas ogarae (strain DSM 112162 / CECT 30235 / F113)</name>
    <dbReference type="NCBI Taxonomy" id="1114970"/>
    <lineage>
        <taxon>Bacteria</taxon>
        <taxon>Pseudomonadati</taxon>
        <taxon>Pseudomonadota</taxon>
        <taxon>Gammaproteobacteria</taxon>
        <taxon>Pseudomonadales</taxon>
        <taxon>Pseudomonadaceae</taxon>
        <taxon>Pseudomonas</taxon>
    </lineage>
</organism>
<evidence type="ECO:0000313" key="2">
    <source>
        <dbReference type="Proteomes" id="UP000235315"/>
    </source>
</evidence>
<sequence>MKKPTTASTAEKYASQIEIFILSRRLRAQISRSYAQERRFHQSVRGQPGKTDFFNTIGR</sequence>
<dbReference type="EMBL" id="CP025738">
    <property type="protein sequence ID" value="AUO49756.1"/>
    <property type="molecule type" value="Genomic_DNA"/>
</dbReference>
<reference evidence="1 2" key="1">
    <citation type="submission" date="2018-01" db="EMBL/GenBank/DDBJ databases">
        <title>Tropical forage species Digitaria eriantha prevents oxidative stress under low temperature conditions by the incorporation of polyhydroxybutyrate-producing endophytic bacteria.</title>
        <authorList>
            <person name="Stritzler M."/>
            <person name="Ayub N."/>
        </authorList>
    </citation>
    <scope>NUCLEOTIDE SEQUENCE [LARGE SCALE GENOMIC DNA]</scope>
    <source>
        <strain evidence="1 2">FR1</strain>
    </source>
</reference>
<keyword evidence="2" id="KW-1185">Reference proteome</keyword>